<dbReference type="HAMAP" id="MF_00340">
    <property type="entry name" value="Ribosomal_bL32"/>
    <property type="match status" value="1"/>
</dbReference>
<dbReference type="PANTHER" id="PTHR36083">
    <property type="entry name" value="50S RIBOSOMAL PROTEIN L32, CHLOROPLASTIC"/>
    <property type="match status" value="1"/>
</dbReference>
<accession>A0A097KPU5</accession>
<organism evidence="6">
    <name type="scientific">Fusochloris perforata</name>
    <dbReference type="NCBI Taxonomy" id="106203"/>
    <lineage>
        <taxon>Eukaryota</taxon>
        <taxon>Viridiplantae</taxon>
        <taxon>Chlorophyta</taxon>
        <taxon>core chlorophytes</taxon>
        <taxon>Trebouxiophyceae</taxon>
        <taxon>Microthamniales</taxon>
        <taxon>Microthamniaceae</taxon>
        <taxon>Fusochloris</taxon>
    </lineage>
</organism>
<dbReference type="SUPFAM" id="SSF57829">
    <property type="entry name" value="Zn-binding ribosomal proteins"/>
    <property type="match status" value="1"/>
</dbReference>
<dbReference type="GO" id="GO:0003735">
    <property type="term" value="F:structural constituent of ribosome"/>
    <property type="evidence" value="ECO:0007669"/>
    <property type="project" value="InterPro"/>
</dbReference>
<dbReference type="GO" id="GO:0009507">
    <property type="term" value="C:chloroplast"/>
    <property type="evidence" value="ECO:0007669"/>
    <property type="project" value="UniProtKB-SubCell"/>
</dbReference>
<evidence type="ECO:0000256" key="1">
    <source>
        <dbReference type="ARBA" id="ARBA00008560"/>
    </source>
</evidence>
<name>A0A097KPU5_9CHLO</name>
<comment type="subcellular location">
    <subcellularLocation>
        <location evidence="5">Plastid</location>
        <location evidence="5">Chloroplast</location>
    </subcellularLocation>
</comment>
<protein>
    <recommendedName>
        <fullName evidence="4 5">Large ribosomal subunit protein bL32c</fullName>
    </recommendedName>
</protein>
<dbReference type="Pfam" id="PF01783">
    <property type="entry name" value="Ribosomal_L32p"/>
    <property type="match status" value="1"/>
</dbReference>
<keyword evidence="2 5" id="KW-0689">Ribosomal protein</keyword>
<dbReference type="InterPro" id="IPR002677">
    <property type="entry name" value="Ribosomal_bL32"/>
</dbReference>
<dbReference type="InterPro" id="IPR011332">
    <property type="entry name" value="Ribosomal_zn-bd"/>
</dbReference>
<keyword evidence="6" id="KW-0934">Plastid</keyword>
<reference evidence="6" key="1">
    <citation type="journal article" date="2014" name="BMC Evol. Biol.">
        <title>Chloroplast phylogenomic analysis resolves deep-level relationships within the green algal class Trebouxiophyceae.</title>
        <authorList>
            <person name="Lemieux C."/>
            <person name="Otis C."/>
            <person name="Turmel M."/>
        </authorList>
    </citation>
    <scope>NUCLEOTIDE SEQUENCE</scope>
</reference>
<proteinExistence type="inferred from homology"/>
<comment type="similarity">
    <text evidence="1 5">Belongs to the bacterial ribosomal protein bL32 family.</text>
</comment>
<dbReference type="InterPro" id="IPR044958">
    <property type="entry name" value="Ribosomal_bL32_plant/cyanobact"/>
</dbReference>
<evidence type="ECO:0000256" key="2">
    <source>
        <dbReference type="ARBA" id="ARBA00022980"/>
    </source>
</evidence>
<evidence type="ECO:0000313" key="6">
    <source>
        <dbReference type="EMBL" id="AIT95201.1"/>
    </source>
</evidence>
<gene>
    <name evidence="5 6" type="primary">rpl32</name>
</gene>
<evidence type="ECO:0000256" key="3">
    <source>
        <dbReference type="ARBA" id="ARBA00023274"/>
    </source>
</evidence>
<keyword evidence="3 5" id="KW-0687">Ribonucleoprotein</keyword>
<dbReference type="GeneID" id="22160701"/>
<sequence>MAVPKKRLSKTKTHIRKSNWKKKGLKHVTKALSLAKSIFKKLDIQNKTEEKTNA</sequence>
<dbReference type="EMBL" id="KM462882">
    <property type="protein sequence ID" value="AIT95201.1"/>
    <property type="molecule type" value="Genomic_DNA"/>
</dbReference>
<dbReference type="PANTHER" id="PTHR36083:SF1">
    <property type="entry name" value="LARGE RIBOSOMAL SUBUNIT PROTEIN BL32C"/>
    <property type="match status" value="1"/>
</dbReference>
<evidence type="ECO:0000256" key="5">
    <source>
        <dbReference type="HAMAP-Rule" id="MF_00340"/>
    </source>
</evidence>
<dbReference type="AlphaFoldDB" id="A0A097KPU5"/>
<dbReference type="GO" id="GO:0006412">
    <property type="term" value="P:translation"/>
    <property type="evidence" value="ECO:0007669"/>
    <property type="project" value="UniProtKB-UniRule"/>
</dbReference>
<evidence type="ECO:0000256" key="4">
    <source>
        <dbReference type="ARBA" id="ARBA00035280"/>
    </source>
</evidence>
<dbReference type="RefSeq" id="YP_009106371.1">
    <property type="nucleotide sequence ID" value="NC_025543.1"/>
</dbReference>
<keyword evidence="6" id="KW-0150">Chloroplast</keyword>
<geneLocation type="chloroplast" evidence="6"/>
<dbReference type="GO" id="GO:0015934">
    <property type="term" value="C:large ribosomal subunit"/>
    <property type="evidence" value="ECO:0007669"/>
    <property type="project" value="InterPro"/>
</dbReference>